<name>A0A501WV30_9RHOB</name>
<evidence type="ECO:0000256" key="1">
    <source>
        <dbReference type="SAM" id="MobiDB-lite"/>
    </source>
</evidence>
<dbReference type="SUPFAM" id="SSF46955">
    <property type="entry name" value="Putative DNA-binding domain"/>
    <property type="match status" value="1"/>
</dbReference>
<gene>
    <name evidence="2" type="ORF">FJM51_05335</name>
</gene>
<dbReference type="Gene3D" id="1.10.10.10">
    <property type="entry name" value="Winged helix-like DNA-binding domain superfamily/Winged helix DNA-binding domain"/>
    <property type="match status" value="1"/>
</dbReference>
<comment type="caution">
    <text evidence="2">The sequence shown here is derived from an EMBL/GenBank/DDBJ whole genome shotgun (WGS) entry which is preliminary data.</text>
</comment>
<reference evidence="2 3" key="1">
    <citation type="submission" date="2019-06" db="EMBL/GenBank/DDBJ databases">
        <title>A novel bacterium of genus Amaricoccus, isolated from marine sediment.</title>
        <authorList>
            <person name="Huang H."/>
            <person name="Mo K."/>
            <person name="Hu Y."/>
        </authorList>
    </citation>
    <scope>NUCLEOTIDE SEQUENCE [LARGE SCALE GENOMIC DNA]</scope>
    <source>
        <strain evidence="2 3">HB172011</strain>
    </source>
</reference>
<protein>
    <submittedName>
        <fullName evidence="2">Terminase small subunit</fullName>
    </submittedName>
</protein>
<proteinExistence type="predicted"/>
<dbReference type="InterPro" id="IPR036388">
    <property type="entry name" value="WH-like_DNA-bd_sf"/>
</dbReference>
<feature type="region of interest" description="Disordered" evidence="1">
    <location>
        <begin position="1"/>
        <end position="129"/>
    </location>
</feature>
<dbReference type="AlphaFoldDB" id="A0A501WV30"/>
<feature type="compositionally biased region" description="Low complexity" evidence="1">
    <location>
        <begin position="61"/>
        <end position="97"/>
    </location>
</feature>
<dbReference type="Proteomes" id="UP000319255">
    <property type="component" value="Unassembled WGS sequence"/>
</dbReference>
<feature type="compositionally biased region" description="Basic and acidic residues" evidence="1">
    <location>
        <begin position="104"/>
        <end position="115"/>
    </location>
</feature>
<dbReference type="OrthoDB" id="8410638at2"/>
<accession>A0A501WV30</accession>
<feature type="compositionally biased region" description="Low complexity" evidence="1">
    <location>
        <begin position="8"/>
        <end position="17"/>
    </location>
</feature>
<dbReference type="InterPro" id="IPR009061">
    <property type="entry name" value="DNA-bd_dom_put_sf"/>
</dbReference>
<evidence type="ECO:0000313" key="3">
    <source>
        <dbReference type="Proteomes" id="UP000319255"/>
    </source>
</evidence>
<dbReference type="EMBL" id="VFRP01000003">
    <property type="protein sequence ID" value="TPE52602.1"/>
    <property type="molecule type" value="Genomic_DNA"/>
</dbReference>
<sequence length="415" mass="43250">MGGCVLQGPAGRLSRLGRAGRRTQAGEEGDPGPGRDPARSPRRHAAQRAGTSARPGRHLRPGAGHAPAGRALSAPQGRAAADARGLRAGRALHAAPALRRRRREDRAGLFSDRPRARVPPRLGHGAALDGGAGPSAGIARGDIRGRVWFAKSGAELGGLSVEVVGLVTDRTLGEDGAGGPLRALTAEEGALTARYPLPAGVPDAVVNQYQLADALDTSQTTLANWRRLGLPVEVEGTNGRSYQFRLSLCFAWMRKREADDRTARLAAEDATQQLRLALTGGTVAPGAEPGLSRRDAIETLQLEKAWTDAARARGELIAAAEVAEALQAVFAEIRDGLDAAPDRLARDLGLDGAGVEAAQMICDDILEGARRRIADLFGAGRGTGEDGAAALDLCPPNDLGPNDLDRMTSGGDRLA</sequence>
<evidence type="ECO:0000313" key="2">
    <source>
        <dbReference type="EMBL" id="TPE52602.1"/>
    </source>
</evidence>
<feature type="region of interest" description="Disordered" evidence="1">
    <location>
        <begin position="388"/>
        <end position="415"/>
    </location>
</feature>
<keyword evidence="3" id="KW-1185">Reference proteome</keyword>
<organism evidence="2 3">
    <name type="scientific">Amaricoccus solimangrovi</name>
    <dbReference type="NCBI Taxonomy" id="2589815"/>
    <lineage>
        <taxon>Bacteria</taxon>
        <taxon>Pseudomonadati</taxon>
        <taxon>Pseudomonadota</taxon>
        <taxon>Alphaproteobacteria</taxon>
        <taxon>Rhodobacterales</taxon>
        <taxon>Paracoccaceae</taxon>
        <taxon>Amaricoccus</taxon>
    </lineage>
</organism>